<dbReference type="PROSITE" id="PS51900">
    <property type="entry name" value="CB"/>
    <property type="match status" value="1"/>
</dbReference>
<dbReference type="InterPro" id="IPR010998">
    <property type="entry name" value="Integrase_recombinase_N"/>
</dbReference>
<comment type="similarity">
    <text evidence="1">Belongs to the 'phage' integrase family.</text>
</comment>
<dbReference type="InterPro" id="IPR044068">
    <property type="entry name" value="CB"/>
</dbReference>
<protein>
    <submittedName>
        <fullName evidence="8">Tyrosine-type recombinase/integrase</fullName>
    </submittedName>
</protein>
<keyword evidence="9" id="KW-1185">Reference proteome</keyword>
<accession>A0ABW2K709</accession>
<name>A0ABW2K709_9BACI</name>
<evidence type="ECO:0000313" key="9">
    <source>
        <dbReference type="Proteomes" id="UP001596494"/>
    </source>
</evidence>
<proteinExistence type="inferred from homology"/>
<evidence type="ECO:0000256" key="3">
    <source>
        <dbReference type="ARBA" id="ARBA00023125"/>
    </source>
</evidence>
<dbReference type="InterPro" id="IPR013762">
    <property type="entry name" value="Integrase-like_cat_sf"/>
</dbReference>
<dbReference type="PANTHER" id="PTHR30349">
    <property type="entry name" value="PHAGE INTEGRASE-RELATED"/>
    <property type="match status" value="1"/>
</dbReference>
<evidence type="ECO:0000259" key="6">
    <source>
        <dbReference type="PROSITE" id="PS51898"/>
    </source>
</evidence>
<evidence type="ECO:0000259" key="7">
    <source>
        <dbReference type="PROSITE" id="PS51900"/>
    </source>
</evidence>
<comment type="caution">
    <text evidence="8">The sequence shown here is derived from an EMBL/GenBank/DDBJ whole genome shotgun (WGS) entry which is preliminary data.</text>
</comment>
<gene>
    <name evidence="8" type="ORF">ACFQMN_13770</name>
</gene>
<keyword evidence="4" id="KW-0233">DNA recombination</keyword>
<dbReference type="PROSITE" id="PS51898">
    <property type="entry name" value="TYR_RECOMBINASE"/>
    <property type="match status" value="1"/>
</dbReference>
<dbReference type="Gene3D" id="1.10.150.130">
    <property type="match status" value="1"/>
</dbReference>
<evidence type="ECO:0000256" key="1">
    <source>
        <dbReference type="ARBA" id="ARBA00008857"/>
    </source>
</evidence>
<dbReference type="InterPro" id="IPR011010">
    <property type="entry name" value="DNA_brk_join_enz"/>
</dbReference>
<evidence type="ECO:0000256" key="4">
    <source>
        <dbReference type="ARBA" id="ARBA00023172"/>
    </source>
</evidence>
<dbReference type="Pfam" id="PF00589">
    <property type="entry name" value="Phage_integrase"/>
    <property type="match status" value="1"/>
</dbReference>
<organism evidence="8 9">
    <name type="scientific">Halobacillus campisalis</name>
    <dbReference type="NCBI Taxonomy" id="435909"/>
    <lineage>
        <taxon>Bacteria</taxon>
        <taxon>Bacillati</taxon>
        <taxon>Bacillota</taxon>
        <taxon>Bacilli</taxon>
        <taxon>Bacillales</taxon>
        <taxon>Bacillaceae</taxon>
        <taxon>Halobacillus</taxon>
    </lineage>
</organism>
<keyword evidence="3 5" id="KW-0238">DNA-binding</keyword>
<dbReference type="RefSeq" id="WP_289215876.1">
    <property type="nucleotide sequence ID" value="NZ_JAPVRC010000004.1"/>
</dbReference>
<dbReference type="SUPFAM" id="SSF56349">
    <property type="entry name" value="DNA breaking-rejoining enzymes"/>
    <property type="match status" value="1"/>
</dbReference>
<dbReference type="PANTHER" id="PTHR30349:SF64">
    <property type="entry name" value="PROPHAGE INTEGRASE INTD-RELATED"/>
    <property type="match status" value="1"/>
</dbReference>
<feature type="domain" description="Tyr recombinase" evidence="6">
    <location>
        <begin position="134"/>
        <end position="320"/>
    </location>
</feature>
<keyword evidence="2" id="KW-0229">DNA integration</keyword>
<dbReference type="CDD" id="cd00397">
    <property type="entry name" value="DNA_BRE_C"/>
    <property type="match status" value="1"/>
</dbReference>
<evidence type="ECO:0000256" key="5">
    <source>
        <dbReference type="PROSITE-ProRule" id="PRU01248"/>
    </source>
</evidence>
<dbReference type="InterPro" id="IPR004107">
    <property type="entry name" value="Integrase_SAM-like_N"/>
</dbReference>
<evidence type="ECO:0000256" key="2">
    <source>
        <dbReference type="ARBA" id="ARBA00022908"/>
    </source>
</evidence>
<sequence>MPKMNRRNSRKSGVMKRWEPTTYARSTQFISAEDAIEKVMLVYETEGYREKTLKGYRAYYDEFIRIIGVNEVERIRKDDIRGYIKHSLDVRNLSPVTVNIRLASLRSVFNRMVAENIIEESPFKEIRKLRTDEGQIFSLTDHQVKRLFSVIDLDTYAGYRDYVAMLTMLKSGLRSNEINSLEISDLDLDNRVMLLPGAKNKNRKTRSIPMTLQLAEEIRGLIAEQREYFGPDLSFVFVNQFGQQLRNDHLRKRVDKYAREAGLKGECRASPHSLRHTFAVRFLSSGGDIKTLQSILGHSDLASTEVYIKYTDERVKQNFDKVFSADDKRL</sequence>
<dbReference type="Proteomes" id="UP001596494">
    <property type="component" value="Unassembled WGS sequence"/>
</dbReference>
<dbReference type="InterPro" id="IPR050090">
    <property type="entry name" value="Tyrosine_recombinase_XerCD"/>
</dbReference>
<feature type="domain" description="Core-binding (CB)" evidence="7">
    <location>
        <begin position="27"/>
        <end position="113"/>
    </location>
</feature>
<evidence type="ECO:0000313" key="8">
    <source>
        <dbReference type="EMBL" id="MFC7321950.1"/>
    </source>
</evidence>
<dbReference type="InterPro" id="IPR002104">
    <property type="entry name" value="Integrase_catalytic"/>
</dbReference>
<dbReference type="Pfam" id="PF13495">
    <property type="entry name" value="Phage_int_SAM_4"/>
    <property type="match status" value="1"/>
</dbReference>
<reference evidence="9" key="1">
    <citation type="journal article" date="2019" name="Int. J. Syst. Evol. Microbiol.">
        <title>The Global Catalogue of Microorganisms (GCM) 10K type strain sequencing project: providing services to taxonomists for standard genome sequencing and annotation.</title>
        <authorList>
            <consortium name="The Broad Institute Genomics Platform"/>
            <consortium name="The Broad Institute Genome Sequencing Center for Infectious Disease"/>
            <person name="Wu L."/>
            <person name="Ma J."/>
        </authorList>
    </citation>
    <scope>NUCLEOTIDE SEQUENCE [LARGE SCALE GENOMIC DNA]</scope>
    <source>
        <strain evidence="9">CCUG 73951</strain>
    </source>
</reference>
<dbReference type="EMBL" id="JBHTBY010000011">
    <property type="protein sequence ID" value="MFC7321950.1"/>
    <property type="molecule type" value="Genomic_DNA"/>
</dbReference>
<dbReference type="Gene3D" id="1.10.443.10">
    <property type="entry name" value="Intergrase catalytic core"/>
    <property type="match status" value="1"/>
</dbReference>